<accession>A0A4R2P3T2</accession>
<dbReference type="Proteomes" id="UP000295416">
    <property type="component" value="Unassembled WGS sequence"/>
</dbReference>
<evidence type="ECO:0000259" key="1">
    <source>
        <dbReference type="PROSITE" id="PS51186"/>
    </source>
</evidence>
<feature type="domain" description="N-acetyltransferase" evidence="1">
    <location>
        <begin position="148"/>
        <end position="288"/>
    </location>
</feature>
<keyword evidence="3" id="KW-1185">Reference proteome</keyword>
<evidence type="ECO:0000313" key="2">
    <source>
        <dbReference type="EMBL" id="TCP28694.1"/>
    </source>
</evidence>
<protein>
    <recommendedName>
        <fullName evidence="1">N-acetyltransferase domain-containing protein</fullName>
    </recommendedName>
</protein>
<evidence type="ECO:0000313" key="3">
    <source>
        <dbReference type="Proteomes" id="UP000295416"/>
    </source>
</evidence>
<dbReference type="GO" id="GO:0016747">
    <property type="term" value="F:acyltransferase activity, transferring groups other than amino-acyl groups"/>
    <property type="evidence" value="ECO:0007669"/>
    <property type="project" value="InterPro"/>
</dbReference>
<dbReference type="Gene3D" id="3.40.630.30">
    <property type="match status" value="1"/>
</dbReference>
<organism evidence="2 3">
    <name type="scientific">Scopulibacillus darangshiensis</name>
    <dbReference type="NCBI Taxonomy" id="442528"/>
    <lineage>
        <taxon>Bacteria</taxon>
        <taxon>Bacillati</taxon>
        <taxon>Bacillota</taxon>
        <taxon>Bacilli</taxon>
        <taxon>Bacillales</taxon>
        <taxon>Sporolactobacillaceae</taxon>
        <taxon>Scopulibacillus</taxon>
    </lineage>
</organism>
<dbReference type="AlphaFoldDB" id="A0A4R2P3T2"/>
<sequence length="288" mass="32467">MYWHTYENTDLFLRDAEDFLLENEAVNNLPLGVLYNLRKELTHKEKPFLAAIGENNNPVIIFVMTKFGRLILAGDTSHPNLDAAIKKAIEHILESEITIHSAIGVKELAFAFANEFTLQTGQTQMVDMDQRIYKLDQVNRIDVSQGYLRLPTQDETELLNRWVHAFSKATSDQLSAEEAAVLVQQKISSDTLYLWDHNGPVSMANMTRPTKNGAVISYVYTPPEYKKKGYATSCVAALSQKILDSGYSFASLYTDLANPTSNGIYMKIGYQPIEDSVLISFDKQALHF</sequence>
<dbReference type="EMBL" id="SLXK01000016">
    <property type="protein sequence ID" value="TCP28694.1"/>
    <property type="molecule type" value="Genomic_DNA"/>
</dbReference>
<reference evidence="2 3" key="1">
    <citation type="submission" date="2019-03" db="EMBL/GenBank/DDBJ databases">
        <title>Genomic Encyclopedia of Type Strains, Phase IV (KMG-IV): sequencing the most valuable type-strain genomes for metagenomic binning, comparative biology and taxonomic classification.</title>
        <authorList>
            <person name="Goeker M."/>
        </authorList>
    </citation>
    <scope>NUCLEOTIDE SEQUENCE [LARGE SCALE GENOMIC DNA]</scope>
    <source>
        <strain evidence="2 3">DSM 19377</strain>
    </source>
</reference>
<dbReference type="Pfam" id="PF08445">
    <property type="entry name" value="FR47"/>
    <property type="match status" value="1"/>
</dbReference>
<dbReference type="InterPro" id="IPR000182">
    <property type="entry name" value="GNAT_dom"/>
</dbReference>
<dbReference type="InterPro" id="IPR013653">
    <property type="entry name" value="GCN5-like_dom"/>
</dbReference>
<dbReference type="SUPFAM" id="SSF55729">
    <property type="entry name" value="Acyl-CoA N-acyltransferases (Nat)"/>
    <property type="match status" value="1"/>
</dbReference>
<comment type="caution">
    <text evidence="2">The sequence shown here is derived from an EMBL/GenBank/DDBJ whole genome shotgun (WGS) entry which is preliminary data.</text>
</comment>
<gene>
    <name evidence="2" type="ORF">EV207_1164</name>
</gene>
<proteinExistence type="predicted"/>
<dbReference type="RefSeq" id="WP_132746366.1">
    <property type="nucleotide sequence ID" value="NZ_SLXK01000016.1"/>
</dbReference>
<dbReference type="OrthoDB" id="3174529at2"/>
<dbReference type="InterPro" id="IPR016181">
    <property type="entry name" value="Acyl_CoA_acyltransferase"/>
</dbReference>
<name>A0A4R2P3T2_9BACL</name>
<dbReference type="PROSITE" id="PS51186">
    <property type="entry name" value="GNAT"/>
    <property type="match status" value="1"/>
</dbReference>